<reference evidence="1" key="1">
    <citation type="submission" date="2022-10" db="EMBL/GenBank/DDBJ databases">
        <title>Luteolibacter sp. GHJ8, whole genome shotgun sequencing project.</title>
        <authorList>
            <person name="Zhao G."/>
            <person name="Shen L."/>
        </authorList>
    </citation>
    <scope>NUCLEOTIDE SEQUENCE</scope>
    <source>
        <strain evidence="1">GHJ8</strain>
    </source>
</reference>
<evidence type="ECO:0000313" key="2">
    <source>
        <dbReference type="Proteomes" id="UP001165653"/>
    </source>
</evidence>
<dbReference type="EMBL" id="JAPDDR010000004">
    <property type="protein sequence ID" value="MCW1913744.1"/>
    <property type="molecule type" value="Genomic_DNA"/>
</dbReference>
<organism evidence="1 2">
    <name type="scientific">Luteolibacter rhizosphaerae</name>
    <dbReference type="NCBI Taxonomy" id="2989719"/>
    <lineage>
        <taxon>Bacteria</taxon>
        <taxon>Pseudomonadati</taxon>
        <taxon>Verrucomicrobiota</taxon>
        <taxon>Verrucomicrobiia</taxon>
        <taxon>Verrucomicrobiales</taxon>
        <taxon>Verrucomicrobiaceae</taxon>
        <taxon>Luteolibacter</taxon>
    </lineage>
</organism>
<comment type="caution">
    <text evidence="1">The sequence shown here is derived from an EMBL/GenBank/DDBJ whole genome shotgun (WGS) entry which is preliminary data.</text>
</comment>
<protein>
    <submittedName>
        <fullName evidence="1">Uncharacterized protein</fullName>
    </submittedName>
</protein>
<keyword evidence="2" id="KW-1185">Reference proteome</keyword>
<evidence type="ECO:0000313" key="1">
    <source>
        <dbReference type="EMBL" id="MCW1913744.1"/>
    </source>
</evidence>
<gene>
    <name evidence="1" type="ORF">OJ996_09170</name>
</gene>
<proteinExistence type="predicted"/>
<sequence length="70" mass="7543">MNHPSLDSLFAAAEAALDAADEGDLDVFQDRDGYRLIVSVARVQSPSDYEPLKLVAFPLPPTDPEDVAEA</sequence>
<accession>A0ABT3G1N4</accession>
<name>A0ABT3G1N4_9BACT</name>
<dbReference type="Proteomes" id="UP001165653">
    <property type="component" value="Unassembled WGS sequence"/>
</dbReference>